<dbReference type="InterPro" id="IPR042197">
    <property type="entry name" value="Apaf_helical"/>
</dbReference>
<evidence type="ECO:0000256" key="1">
    <source>
        <dbReference type="ARBA" id="ARBA00008894"/>
    </source>
</evidence>
<dbReference type="InterPro" id="IPR002182">
    <property type="entry name" value="NB-ARC"/>
</dbReference>
<evidence type="ECO:0000313" key="11">
    <source>
        <dbReference type="Proteomes" id="UP001289374"/>
    </source>
</evidence>
<keyword evidence="11" id="KW-1185">Reference proteome</keyword>
<dbReference type="Pfam" id="PF18052">
    <property type="entry name" value="Rx_N"/>
    <property type="match status" value="1"/>
</dbReference>
<gene>
    <name evidence="10" type="ORF">Sango_1669100</name>
</gene>
<dbReference type="Pfam" id="PF23559">
    <property type="entry name" value="WHD_DRP"/>
    <property type="match status" value="1"/>
</dbReference>
<keyword evidence="6" id="KW-0067">ATP-binding</keyword>
<feature type="domain" description="Disease resistance N-terminal" evidence="8">
    <location>
        <begin position="5"/>
        <end position="91"/>
    </location>
</feature>
<comment type="caution">
    <text evidence="10">The sequence shown here is derived from an EMBL/GenBank/DDBJ whole genome shotgun (WGS) entry which is preliminary data.</text>
</comment>
<reference evidence="10" key="1">
    <citation type="submission" date="2020-06" db="EMBL/GenBank/DDBJ databases">
        <authorList>
            <person name="Li T."/>
            <person name="Hu X."/>
            <person name="Zhang T."/>
            <person name="Song X."/>
            <person name="Zhang H."/>
            <person name="Dai N."/>
            <person name="Sheng W."/>
            <person name="Hou X."/>
            <person name="Wei L."/>
        </authorList>
    </citation>
    <scope>NUCLEOTIDE SEQUENCE</scope>
    <source>
        <strain evidence="10">K16</strain>
        <tissue evidence="10">Leaf</tissue>
    </source>
</reference>
<evidence type="ECO:0000256" key="3">
    <source>
        <dbReference type="ARBA" id="ARBA00022737"/>
    </source>
</evidence>
<dbReference type="CDD" id="cd14798">
    <property type="entry name" value="RX-CC_like"/>
    <property type="match status" value="1"/>
</dbReference>
<dbReference type="InterPro" id="IPR038005">
    <property type="entry name" value="RX-like_CC"/>
</dbReference>
<dbReference type="InterPro" id="IPR058922">
    <property type="entry name" value="WHD_DRP"/>
</dbReference>
<dbReference type="EMBL" id="JACGWL010000009">
    <property type="protein sequence ID" value="KAK4395148.1"/>
    <property type="molecule type" value="Genomic_DNA"/>
</dbReference>
<dbReference type="InterPro" id="IPR041118">
    <property type="entry name" value="Rx_N"/>
</dbReference>
<dbReference type="SUPFAM" id="SSF52540">
    <property type="entry name" value="P-loop containing nucleoside triphosphate hydrolases"/>
    <property type="match status" value="1"/>
</dbReference>
<dbReference type="Gene3D" id="3.40.50.300">
    <property type="entry name" value="P-loop containing nucleotide triphosphate hydrolases"/>
    <property type="match status" value="1"/>
</dbReference>
<evidence type="ECO:0000259" key="9">
    <source>
        <dbReference type="Pfam" id="PF23559"/>
    </source>
</evidence>
<evidence type="ECO:0000256" key="6">
    <source>
        <dbReference type="ARBA" id="ARBA00022840"/>
    </source>
</evidence>
<dbReference type="Gene3D" id="1.10.8.430">
    <property type="entry name" value="Helical domain of apoptotic protease-activating factors"/>
    <property type="match status" value="1"/>
</dbReference>
<feature type="domain" description="NB-ARC" evidence="7">
    <location>
        <begin position="222"/>
        <end position="301"/>
    </location>
</feature>
<name>A0AAE2BRQ5_9LAMI</name>
<dbReference type="PANTHER" id="PTHR36766:SF40">
    <property type="entry name" value="DISEASE RESISTANCE PROTEIN RGA3"/>
    <property type="match status" value="1"/>
</dbReference>
<evidence type="ECO:0000256" key="4">
    <source>
        <dbReference type="ARBA" id="ARBA00022741"/>
    </source>
</evidence>
<keyword evidence="4" id="KW-0547">Nucleotide-binding</keyword>
<dbReference type="Gene3D" id="1.20.5.4130">
    <property type="match status" value="1"/>
</dbReference>
<dbReference type="Gene3D" id="1.10.10.10">
    <property type="entry name" value="Winged helix-like DNA-binding domain superfamily/Winged helix DNA-binding domain"/>
    <property type="match status" value="1"/>
</dbReference>
<dbReference type="PANTHER" id="PTHR36766">
    <property type="entry name" value="PLANT BROAD-SPECTRUM MILDEW RESISTANCE PROTEIN RPW8"/>
    <property type="match status" value="1"/>
</dbReference>
<keyword evidence="5" id="KW-0611">Plant defense</keyword>
<keyword evidence="2" id="KW-0433">Leucine-rich repeat</keyword>
<dbReference type="InterPro" id="IPR036388">
    <property type="entry name" value="WH-like_DNA-bd_sf"/>
</dbReference>
<proteinExistence type="inferred from homology"/>
<dbReference type="GO" id="GO:0043531">
    <property type="term" value="F:ADP binding"/>
    <property type="evidence" value="ECO:0007669"/>
    <property type="project" value="InterPro"/>
</dbReference>
<dbReference type="AlphaFoldDB" id="A0AAE2BRQ5"/>
<evidence type="ECO:0000256" key="2">
    <source>
        <dbReference type="ARBA" id="ARBA00022614"/>
    </source>
</evidence>
<organism evidence="10 11">
    <name type="scientific">Sesamum angolense</name>
    <dbReference type="NCBI Taxonomy" id="2727404"/>
    <lineage>
        <taxon>Eukaryota</taxon>
        <taxon>Viridiplantae</taxon>
        <taxon>Streptophyta</taxon>
        <taxon>Embryophyta</taxon>
        <taxon>Tracheophyta</taxon>
        <taxon>Spermatophyta</taxon>
        <taxon>Magnoliopsida</taxon>
        <taxon>eudicotyledons</taxon>
        <taxon>Gunneridae</taxon>
        <taxon>Pentapetalae</taxon>
        <taxon>asterids</taxon>
        <taxon>lamiids</taxon>
        <taxon>Lamiales</taxon>
        <taxon>Pedaliaceae</taxon>
        <taxon>Sesamum</taxon>
    </lineage>
</organism>
<sequence length="584" mass="67426">MADAVVSIALERLADVVQERIQEEVNLVTGVKREVRYLSAKLKTIRNVLDDAESRRYKDKTVHSWLKKLEDLSYDIDNVLDEWNFAALKLQIEGSVDVRLCRTVCPFISSSCLCFNKVAMRRDIAKKIKSLKERLNEKDEFGFVVNQPVVDPRESTRVRSVSLVEVSDIHGRGDDQESLTSKLIHEAAGQQGPQVISIVGCEEGIIKSQGIRVVAKSFKELYLWKKVFLLVLDDVWTEDYTKWEPFRNSLNYGATGSKILVTTRSERVARMMGTTEIHRLGQLSDIDCWLLMKRVAFHGRSEADYEELQEIGKKIADKCKGLPLAAKVLGSLLRFKDTKKASESVLESEIWQLEEAEDWVIDVEKLIRMWMDLCYLSSTGSTNEDLELKGKEYFNNLRLRSFFQDIKEDGDDVYCKMHDIVHDFARFLRITGSEESDGSLEASNNKSSQAFRLSLVSRSKVYHSLFCQEELSGQQIDFLTFLRVLRLCPWQDIPRGMEKLIHLRRDRRIHELKTPLQYRMYQSPSDSSRNRKINWHSDIEPVSFWKRLEQIGILEGVGPTEWISGAEDQSFMIEKMWTRLGGQN</sequence>
<feature type="domain" description="Disease resistance protein winged helix" evidence="9">
    <location>
        <begin position="357"/>
        <end position="425"/>
    </location>
</feature>
<protein>
    <submittedName>
        <fullName evidence="10">Disease resistance protein RGA3</fullName>
    </submittedName>
</protein>
<dbReference type="Proteomes" id="UP001289374">
    <property type="component" value="Unassembled WGS sequence"/>
</dbReference>
<comment type="similarity">
    <text evidence="1">Belongs to the disease resistance NB-LRR family.</text>
</comment>
<evidence type="ECO:0000256" key="5">
    <source>
        <dbReference type="ARBA" id="ARBA00022821"/>
    </source>
</evidence>
<dbReference type="GO" id="GO:0005524">
    <property type="term" value="F:ATP binding"/>
    <property type="evidence" value="ECO:0007669"/>
    <property type="project" value="UniProtKB-KW"/>
</dbReference>
<evidence type="ECO:0000259" key="8">
    <source>
        <dbReference type="Pfam" id="PF18052"/>
    </source>
</evidence>
<evidence type="ECO:0000313" key="10">
    <source>
        <dbReference type="EMBL" id="KAK4395148.1"/>
    </source>
</evidence>
<dbReference type="PRINTS" id="PR00364">
    <property type="entry name" value="DISEASERSIST"/>
</dbReference>
<dbReference type="GO" id="GO:0006952">
    <property type="term" value="P:defense response"/>
    <property type="evidence" value="ECO:0007669"/>
    <property type="project" value="UniProtKB-KW"/>
</dbReference>
<accession>A0AAE2BRQ5</accession>
<dbReference type="Pfam" id="PF00931">
    <property type="entry name" value="NB-ARC"/>
    <property type="match status" value="1"/>
</dbReference>
<keyword evidence="3" id="KW-0677">Repeat</keyword>
<evidence type="ECO:0000259" key="7">
    <source>
        <dbReference type="Pfam" id="PF00931"/>
    </source>
</evidence>
<dbReference type="InterPro" id="IPR027417">
    <property type="entry name" value="P-loop_NTPase"/>
</dbReference>
<reference evidence="10" key="2">
    <citation type="journal article" date="2024" name="Plant">
        <title>Genomic evolution and insights into agronomic trait innovations of Sesamum species.</title>
        <authorList>
            <person name="Miao H."/>
            <person name="Wang L."/>
            <person name="Qu L."/>
            <person name="Liu H."/>
            <person name="Sun Y."/>
            <person name="Le M."/>
            <person name="Wang Q."/>
            <person name="Wei S."/>
            <person name="Zheng Y."/>
            <person name="Lin W."/>
            <person name="Duan Y."/>
            <person name="Cao H."/>
            <person name="Xiong S."/>
            <person name="Wang X."/>
            <person name="Wei L."/>
            <person name="Li C."/>
            <person name="Ma Q."/>
            <person name="Ju M."/>
            <person name="Zhao R."/>
            <person name="Li G."/>
            <person name="Mu C."/>
            <person name="Tian Q."/>
            <person name="Mei H."/>
            <person name="Zhang T."/>
            <person name="Gao T."/>
            <person name="Zhang H."/>
        </authorList>
    </citation>
    <scope>NUCLEOTIDE SEQUENCE</scope>
    <source>
        <strain evidence="10">K16</strain>
    </source>
</reference>